<dbReference type="AlphaFoldDB" id="A0AAV4XHD6"/>
<keyword evidence="2" id="KW-1185">Reference proteome</keyword>
<evidence type="ECO:0000313" key="2">
    <source>
        <dbReference type="Proteomes" id="UP001054945"/>
    </source>
</evidence>
<name>A0AAV4XHD6_CAEEX</name>
<dbReference type="EMBL" id="BPLR01017651">
    <property type="protein sequence ID" value="GIY93346.1"/>
    <property type="molecule type" value="Genomic_DNA"/>
</dbReference>
<protein>
    <submittedName>
        <fullName evidence="1">Uncharacterized protein</fullName>
    </submittedName>
</protein>
<sequence length="111" mass="13127">MVRRKRFHPICIYAREIKTASEQQHLARGGIFQQQRKGWTKNLYFICSRGEEEKVSSLFTQFEGWRRGWGVLRGDKHWEDIVCSVAKWQLRAPSRNALCKAVWKARFPAAF</sequence>
<accession>A0AAV4XHD6</accession>
<organism evidence="1 2">
    <name type="scientific">Caerostris extrusa</name>
    <name type="common">Bark spider</name>
    <name type="synonym">Caerostris bankana</name>
    <dbReference type="NCBI Taxonomy" id="172846"/>
    <lineage>
        <taxon>Eukaryota</taxon>
        <taxon>Metazoa</taxon>
        <taxon>Ecdysozoa</taxon>
        <taxon>Arthropoda</taxon>
        <taxon>Chelicerata</taxon>
        <taxon>Arachnida</taxon>
        <taxon>Araneae</taxon>
        <taxon>Araneomorphae</taxon>
        <taxon>Entelegynae</taxon>
        <taxon>Araneoidea</taxon>
        <taxon>Araneidae</taxon>
        <taxon>Caerostris</taxon>
    </lineage>
</organism>
<dbReference type="Proteomes" id="UP001054945">
    <property type="component" value="Unassembled WGS sequence"/>
</dbReference>
<reference evidence="1 2" key="1">
    <citation type="submission" date="2021-06" db="EMBL/GenBank/DDBJ databases">
        <title>Caerostris extrusa draft genome.</title>
        <authorList>
            <person name="Kono N."/>
            <person name="Arakawa K."/>
        </authorList>
    </citation>
    <scope>NUCLEOTIDE SEQUENCE [LARGE SCALE GENOMIC DNA]</scope>
</reference>
<comment type="caution">
    <text evidence="1">The sequence shown here is derived from an EMBL/GenBank/DDBJ whole genome shotgun (WGS) entry which is preliminary data.</text>
</comment>
<proteinExistence type="predicted"/>
<gene>
    <name evidence="1" type="ORF">CEXT_646191</name>
</gene>
<evidence type="ECO:0000313" key="1">
    <source>
        <dbReference type="EMBL" id="GIY93346.1"/>
    </source>
</evidence>